<evidence type="ECO:0000256" key="4">
    <source>
        <dbReference type="ARBA" id="ARBA00023242"/>
    </source>
</evidence>
<feature type="coiled-coil region" evidence="6">
    <location>
        <begin position="87"/>
        <end position="118"/>
    </location>
</feature>
<dbReference type="Gene3D" id="1.10.287.450">
    <property type="entry name" value="Helix hairpin bin"/>
    <property type="match status" value="1"/>
</dbReference>
<evidence type="ECO:0000313" key="10">
    <source>
        <dbReference type="RefSeq" id="XP_030746535.1"/>
    </source>
</evidence>
<evidence type="ECO:0000256" key="6">
    <source>
        <dbReference type="SAM" id="Coils"/>
    </source>
</evidence>
<feature type="non-terminal residue" evidence="10">
    <location>
        <position position="1"/>
    </location>
</feature>
<dbReference type="KEGG" id="soy:115875252"/>
<comment type="subcellular location">
    <subcellularLocation>
        <location evidence="1">Nucleus</location>
    </subcellularLocation>
</comment>
<accession>A0A6J2X694</accession>
<evidence type="ECO:0000256" key="1">
    <source>
        <dbReference type="ARBA" id="ARBA00004123"/>
    </source>
</evidence>
<dbReference type="RefSeq" id="XP_030746535.1">
    <property type="nucleotide sequence ID" value="XM_030890675.1"/>
</dbReference>
<keyword evidence="9" id="KW-1185">Reference proteome</keyword>
<dbReference type="InterPro" id="IPR052287">
    <property type="entry name" value="NHEJ_factor"/>
</dbReference>
<keyword evidence="6" id="KW-0175">Coiled coil</keyword>
<dbReference type="Pfam" id="PF21928">
    <property type="entry name" value="XLF_CC"/>
    <property type="match status" value="1"/>
</dbReference>
<evidence type="ECO:0000256" key="3">
    <source>
        <dbReference type="ARBA" id="ARBA00023204"/>
    </source>
</evidence>
<name>A0A6J2X694_SITOR</name>
<proteinExistence type="inferred from homology"/>
<dbReference type="PANTHER" id="PTHR32235:SF1">
    <property type="entry name" value="NON-HOMOLOGOUS END-JOINING FACTOR 1"/>
    <property type="match status" value="1"/>
</dbReference>
<feature type="region of interest" description="Disordered" evidence="7">
    <location>
        <begin position="175"/>
        <end position="195"/>
    </location>
</feature>
<dbReference type="OrthoDB" id="2155935at2759"/>
<keyword evidence="3" id="KW-0234">DNA repair</keyword>
<dbReference type="GeneID" id="115875252"/>
<evidence type="ECO:0000313" key="9">
    <source>
        <dbReference type="Proteomes" id="UP000504635"/>
    </source>
</evidence>
<evidence type="ECO:0000256" key="2">
    <source>
        <dbReference type="ARBA" id="ARBA00022763"/>
    </source>
</evidence>
<dbReference type="GO" id="GO:0006303">
    <property type="term" value="P:double-strand break repair via nonhomologous end joining"/>
    <property type="evidence" value="ECO:0007669"/>
    <property type="project" value="TreeGrafter"/>
</dbReference>
<dbReference type="AlphaFoldDB" id="A0A6J2X694"/>
<gene>
    <name evidence="10" type="primary">LOC115875252</name>
</gene>
<comment type="similarity">
    <text evidence="5">Belongs to the XRCC4-XLF family. XLF subfamily.</text>
</comment>
<dbReference type="InterPro" id="IPR053829">
    <property type="entry name" value="XLF-like_CC"/>
</dbReference>
<protein>
    <submittedName>
        <fullName evidence="10">Uncharacterized protein LOC115875252</fullName>
    </submittedName>
</protein>
<reference evidence="10" key="1">
    <citation type="submission" date="2025-08" db="UniProtKB">
        <authorList>
            <consortium name="RefSeq"/>
        </authorList>
    </citation>
    <scope>IDENTIFICATION</scope>
    <source>
        <tissue evidence="10">Gonads</tissue>
    </source>
</reference>
<dbReference type="GO" id="GO:0032807">
    <property type="term" value="C:DNA ligase IV complex"/>
    <property type="evidence" value="ECO:0007669"/>
    <property type="project" value="TreeGrafter"/>
</dbReference>
<evidence type="ECO:0000256" key="5">
    <source>
        <dbReference type="ARBA" id="ARBA00025747"/>
    </source>
</evidence>
<sequence>KENPNIEATEDIVKTNLLSTIEELGDVNISLNYSDNELNLLLHPKGSDESLQLGVPNIVYKFALLKQDSSKFKNELTIPLIQTVFFLEKQQQVLLNLLKKKDRELEEYRMEKGDISRNDLRTETFHLEGGNNNSNNLFLKVFKEGDEFWKDFTDQHGKVEIDLLDVEPEPWNKNKRRKVIHNAKTAPKKGIQYKK</sequence>
<evidence type="ECO:0000259" key="8">
    <source>
        <dbReference type="Pfam" id="PF21928"/>
    </source>
</evidence>
<dbReference type="Proteomes" id="UP000504635">
    <property type="component" value="Unplaced"/>
</dbReference>
<dbReference type="PANTHER" id="PTHR32235">
    <property type="entry name" value="NON-HOMOLOGOUS END-JOINING FACTOR 1"/>
    <property type="match status" value="1"/>
</dbReference>
<dbReference type="InParanoid" id="A0A6J2X694"/>
<dbReference type="GO" id="GO:0045027">
    <property type="term" value="F:DNA end binding"/>
    <property type="evidence" value="ECO:0007669"/>
    <property type="project" value="TreeGrafter"/>
</dbReference>
<evidence type="ECO:0000256" key="7">
    <source>
        <dbReference type="SAM" id="MobiDB-lite"/>
    </source>
</evidence>
<organism evidence="9 10">
    <name type="scientific">Sitophilus oryzae</name>
    <name type="common">Rice weevil</name>
    <name type="synonym">Curculio oryzae</name>
    <dbReference type="NCBI Taxonomy" id="7048"/>
    <lineage>
        <taxon>Eukaryota</taxon>
        <taxon>Metazoa</taxon>
        <taxon>Ecdysozoa</taxon>
        <taxon>Arthropoda</taxon>
        <taxon>Hexapoda</taxon>
        <taxon>Insecta</taxon>
        <taxon>Pterygota</taxon>
        <taxon>Neoptera</taxon>
        <taxon>Endopterygota</taxon>
        <taxon>Coleoptera</taxon>
        <taxon>Polyphaga</taxon>
        <taxon>Cucujiformia</taxon>
        <taxon>Curculionidae</taxon>
        <taxon>Dryophthorinae</taxon>
        <taxon>Sitophilus</taxon>
    </lineage>
</organism>
<feature type="domain" description="XLF-like coiled-coil region" evidence="8">
    <location>
        <begin position="69"/>
        <end position="106"/>
    </location>
</feature>
<keyword evidence="2" id="KW-0227">DNA damage</keyword>
<keyword evidence="4" id="KW-0539">Nucleus</keyword>